<dbReference type="EMBL" id="QKZI01000001">
    <property type="protein sequence ID" value="PZX07226.1"/>
    <property type="molecule type" value="Genomic_DNA"/>
</dbReference>
<evidence type="ECO:0000259" key="1">
    <source>
        <dbReference type="Pfam" id="PF21101"/>
    </source>
</evidence>
<organism evidence="2 3">
    <name type="scientific">Psychrobacillus insolitus</name>
    <dbReference type="NCBI Taxonomy" id="1461"/>
    <lineage>
        <taxon>Bacteria</taxon>
        <taxon>Bacillati</taxon>
        <taxon>Bacillota</taxon>
        <taxon>Bacilli</taxon>
        <taxon>Bacillales</taxon>
        <taxon>Bacillaceae</taxon>
        <taxon>Psychrobacillus</taxon>
    </lineage>
</organism>
<dbReference type="OrthoDB" id="2168335at2"/>
<gene>
    <name evidence="2" type="ORF">C7437_101336</name>
</gene>
<dbReference type="PROSITE" id="PS51257">
    <property type="entry name" value="PROKAR_LIPOPROTEIN"/>
    <property type="match status" value="1"/>
</dbReference>
<dbReference type="Proteomes" id="UP000248646">
    <property type="component" value="Unassembled WGS sequence"/>
</dbReference>
<dbReference type="InterPro" id="IPR048421">
    <property type="entry name" value="YqgU_beta-prop"/>
</dbReference>
<reference evidence="2 3" key="1">
    <citation type="submission" date="2018-06" db="EMBL/GenBank/DDBJ databases">
        <title>Genomic Encyclopedia of Type Strains, Phase IV (KMG-IV): sequencing the most valuable type-strain genomes for metagenomic binning, comparative biology and taxonomic classification.</title>
        <authorList>
            <person name="Goeker M."/>
        </authorList>
    </citation>
    <scope>NUCLEOTIDE SEQUENCE [LARGE SCALE GENOMIC DNA]</scope>
    <source>
        <strain evidence="2 3">DSM 5</strain>
    </source>
</reference>
<comment type="caution">
    <text evidence="2">The sequence shown here is derived from an EMBL/GenBank/DDBJ whole genome shotgun (WGS) entry which is preliminary data.</text>
</comment>
<keyword evidence="3" id="KW-1185">Reference proteome</keyword>
<protein>
    <recommendedName>
        <fullName evidence="1">YqgU-like 6-bladed beta-propeller domain-containing protein</fullName>
    </recommendedName>
</protein>
<dbReference type="AlphaFoldDB" id="A0A2W7PG67"/>
<evidence type="ECO:0000313" key="2">
    <source>
        <dbReference type="EMBL" id="PZX07226.1"/>
    </source>
</evidence>
<dbReference type="RefSeq" id="WP_111437909.1">
    <property type="nucleotide sequence ID" value="NZ_QKZI01000001.1"/>
</dbReference>
<dbReference type="Pfam" id="PF21101">
    <property type="entry name" value="YqgU"/>
    <property type="match status" value="1"/>
</dbReference>
<accession>A0A2W7PG67</accession>
<proteinExistence type="predicted"/>
<evidence type="ECO:0000313" key="3">
    <source>
        <dbReference type="Proteomes" id="UP000248646"/>
    </source>
</evidence>
<dbReference type="SUPFAM" id="SSF82171">
    <property type="entry name" value="DPP6 N-terminal domain-like"/>
    <property type="match status" value="1"/>
</dbReference>
<sequence length="370" mass="42050">MKKVVILIFCIFILQACQKTQKNEDIVTDAEKEGFTENIESVPMTTDLPPIPFVSMSSSAFHSVIGWLSNDEIAFILVEQGEWTVQVYSVPADSWRKIYTTEQPIIQASIHPTKDKILLHTSRNSSTAEVQLIHINGQLLDSLTFESDELYMDWHPQNSSLIVFTTFYEDWTYNTFIYDGTTQNLESIEVEDPFVKWYDEEHLMVFRWAESNLDGGELILYSLKEKTLKETGITNVIDAHTNGNSLLVVQVSEETNEFQYSLSNEVTDESIDWTSAAISNYSEWVVPYMDFIDQDKLIGIKSLKPGNLDETTSSGTISSVTFDGKQEYGEIESQPLLCAPNGEVCLGGYQMENWIQLSPLIIQPWINVLN</sequence>
<name>A0A2W7PG67_9BACI</name>
<feature type="domain" description="YqgU-like 6-bladed beta-propeller" evidence="1">
    <location>
        <begin position="96"/>
        <end position="347"/>
    </location>
</feature>